<feature type="region of interest" description="Disordered" evidence="1">
    <location>
        <begin position="1"/>
        <end position="59"/>
    </location>
</feature>
<dbReference type="PANTHER" id="PTHR33157:SF12">
    <property type="entry name" value="TRANSPOSASE TNP1_EN_SPM-LIKE DOMAIN-CONTAINING PROTEIN"/>
    <property type="match status" value="1"/>
</dbReference>
<dbReference type="InterPro" id="IPR039266">
    <property type="entry name" value="EN-1/SPM"/>
</dbReference>
<dbReference type="PANTHER" id="PTHR33157">
    <property type="entry name" value="AUTONOMOUS TRANSPOSABLE ELEMENT EN-1 MOSAIC PROTEIN-RELATED"/>
    <property type="match status" value="1"/>
</dbReference>
<dbReference type="AlphaFoldDB" id="A0A833RIB5"/>
<dbReference type="OrthoDB" id="1705129at2759"/>
<organism evidence="2 3">
    <name type="scientific">Carex littledalei</name>
    <dbReference type="NCBI Taxonomy" id="544730"/>
    <lineage>
        <taxon>Eukaryota</taxon>
        <taxon>Viridiplantae</taxon>
        <taxon>Streptophyta</taxon>
        <taxon>Embryophyta</taxon>
        <taxon>Tracheophyta</taxon>
        <taxon>Spermatophyta</taxon>
        <taxon>Magnoliopsida</taxon>
        <taxon>Liliopsida</taxon>
        <taxon>Poales</taxon>
        <taxon>Cyperaceae</taxon>
        <taxon>Cyperoideae</taxon>
        <taxon>Cariceae</taxon>
        <taxon>Carex</taxon>
        <taxon>Carex subgen. Euthyceras</taxon>
    </lineage>
</organism>
<feature type="compositionally biased region" description="Basic residues" evidence="1">
    <location>
        <begin position="1"/>
        <end position="22"/>
    </location>
</feature>
<dbReference type="Proteomes" id="UP000623129">
    <property type="component" value="Unassembled WGS sequence"/>
</dbReference>
<protein>
    <submittedName>
        <fullName evidence="2">Plant transposase (Ptta/En/Spm family)</fullName>
    </submittedName>
</protein>
<evidence type="ECO:0000313" key="2">
    <source>
        <dbReference type="EMBL" id="KAF3341739.1"/>
    </source>
</evidence>
<evidence type="ECO:0000313" key="3">
    <source>
        <dbReference type="Proteomes" id="UP000623129"/>
    </source>
</evidence>
<dbReference type="Pfam" id="PF03004">
    <property type="entry name" value="Transposase_24"/>
    <property type="match status" value="1"/>
</dbReference>
<evidence type="ECO:0000256" key="1">
    <source>
        <dbReference type="SAM" id="MobiDB-lite"/>
    </source>
</evidence>
<dbReference type="EMBL" id="SWLB01000001">
    <property type="protein sequence ID" value="KAF3341739.1"/>
    <property type="molecule type" value="Genomic_DNA"/>
</dbReference>
<keyword evidence="3" id="KW-1185">Reference proteome</keyword>
<dbReference type="GO" id="GO:0032196">
    <property type="term" value="P:transposition"/>
    <property type="evidence" value="ECO:0007669"/>
    <property type="project" value="InterPro"/>
</dbReference>
<dbReference type="InterPro" id="IPR004252">
    <property type="entry name" value="Probable_transposase_24"/>
</dbReference>
<sequence length="499" mass="56239">MGRPKKSQLTRAKATKYGKGKRSTAPTHSVRGGSLNDSPEVEITPSQPPKKKGRGAGEIRPVKEDIADRPVIWRVGPHEFSCAKSANKITATITRLALKYMPAPFRSFHSFDKTIKDKVERDFLERYTYHEDEDVDCCRAVLDAIAAKRYCEELGTARRNRIKKYRWDIVSWKTDVPHWSVVPEFWRGLCDIWFTEEWQMVSKRNQLNRTSSGGTISHYAGSASAHQHFEKLTKLFNGRKPSMEDLYIHMHCARENGVSPVVAQISTAKEGVAEDNENSDGNREVDPSCEESTMEFDINTLQFTNTEKENVYMKVKAMKDDQANAELDESALFLTALGGPKHGRVIGFGSMIAPIKTTNNRDRQNHTSSVSGLTNCGQQEIFTRSEMNAMMEERDRHIAEERAQMKRDQAQNLLMFAQLYKTIGIQQLPSQDDLTSQPSQEVPSHLEIEFNQDAAGSIQPNQGPFQALLSSRNVQEIAGHDAAMSDWLANQPSTGSREV</sequence>
<reference evidence="2" key="1">
    <citation type="submission" date="2020-01" db="EMBL/GenBank/DDBJ databases">
        <title>Genome sequence of Kobresia littledalei, the first chromosome-level genome in the family Cyperaceae.</title>
        <authorList>
            <person name="Qu G."/>
        </authorList>
    </citation>
    <scope>NUCLEOTIDE SEQUENCE</scope>
    <source>
        <strain evidence="2">C.B.Clarke</strain>
        <tissue evidence="2">Leaf</tissue>
    </source>
</reference>
<accession>A0A833RIB5</accession>
<gene>
    <name evidence="2" type="ORF">FCM35_KLT00377</name>
</gene>
<comment type="caution">
    <text evidence="2">The sequence shown here is derived from an EMBL/GenBank/DDBJ whole genome shotgun (WGS) entry which is preliminary data.</text>
</comment>
<name>A0A833RIB5_9POAL</name>
<proteinExistence type="predicted"/>
<feature type="region of interest" description="Disordered" evidence="1">
    <location>
        <begin position="270"/>
        <end position="289"/>
    </location>
</feature>